<comment type="subcellular location">
    <subcellularLocation>
        <location evidence="1">Nucleus</location>
    </subcellularLocation>
</comment>
<proteinExistence type="inferred from homology"/>
<sequence length="163" mass="18563">MADALKEISHHFLFEDSFVVKSVDNSRFERAGRLDCESSAFSNNLEVDVNNIVWPVVPGDQLYVGITPDVSPAENPRRLATAYDHDPRLLGRSIMDQFEYVMYGRVYKKDVKAKDNEAIVWASYGGLLMKLKSDAVQLQELHVNDAIYLLMRKVRGPDGEAWR</sequence>
<evidence type="ECO:0000256" key="2">
    <source>
        <dbReference type="ARBA" id="ARBA00008912"/>
    </source>
</evidence>
<dbReference type="GO" id="GO:0006351">
    <property type="term" value="P:DNA-templated transcription"/>
    <property type="evidence" value="ECO:0007669"/>
    <property type="project" value="InterPro"/>
</dbReference>
<gene>
    <name evidence="4" type="ORF">AMON00008_LOCUS64917</name>
</gene>
<dbReference type="Gene3D" id="2.40.50.140">
    <property type="entry name" value="Nucleic acid-binding proteins"/>
    <property type="match status" value="1"/>
</dbReference>
<evidence type="ECO:0000256" key="1">
    <source>
        <dbReference type="ARBA" id="ARBA00004123"/>
    </source>
</evidence>
<reference evidence="4" key="1">
    <citation type="submission" date="2021-01" db="EMBL/GenBank/DDBJ databases">
        <authorList>
            <person name="Corre E."/>
            <person name="Pelletier E."/>
            <person name="Niang G."/>
            <person name="Scheremetjew M."/>
            <person name="Finn R."/>
            <person name="Kale V."/>
            <person name="Holt S."/>
            <person name="Cochrane G."/>
            <person name="Meng A."/>
            <person name="Brown T."/>
            <person name="Cohen L."/>
        </authorList>
    </citation>
    <scope>NUCLEOTIDE SEQUENCE</scope>
    <source>
        <strain evidence="4">CCMP3105</strain>
    </source>
</reference>
<dbReference type="InterPro" id="IPR012340">
    <property type="entry name" value="NA-bd_OB-fold"/>
</dbReference>
<dbReference type="GO" id="GO:0005666">
    <property type="term" value="C:RNA polymerase III complex"/>
    <property type="evidence" value="ECO:0007669"/>
    <property type="project" value="TreeGrafter"/>
</dbReference>
<dbReference type="PANTHER" id="PTHR10917:SF0">
    <property type="entry name" value="DNA-DIRECTED RNA POLYMERASES I, II, AND III SUBUNIT RPABC3"/>
    <property type="match status" value="1"/>
</dbReference>
<dbReference type="GO" id="GO:0005665">
    <property type="term" value="C:RNA polymerase II, core complex"/>
    <property type="evidence" value="ECO:0007669"/>
    <property type="project" value="TreeGrafter"/>
</dbReference>
<protein>
    <recommendedName>
        <fullName evidence="5">DNA-directed RNA polymerases I, II, and III subunit RPABC3</fullName>
    </recommendedName>
</protein>
<dbReference type="GO" id="GO:0005736">
    <property type="term" value="C:RNA polymerase I complex"/>
    <property type="evidence" value="ECO:0007669"/>
    <property type="project" value="TreeGrafter"/>
</dbReference>
<dbReference type="PIRSF" id="PIRSF000779">
    <property type="entry name" value="RNA_pol_Rpb8"/>
    <property type="match status" value="1"/>
</dbReference>
<dbReference type="GO" id="GO:0003899">
    <property type="term" value="F:DNA-directed RNA polymerase activity"/>
    <property type="evidence" value="ECO:0007669"/>
    <property type="project" value="InterPro"/>
</dbReference>
<dbReference type="AlphaFoldDB" id="A0A7S4TA79"/>
<dbReference type="InterPro" id="IPR005570">
    <property type="entry name" value="RPABC3"/>
</dbReference>
<evidence type="ECO:0008006" key="5">
    <source>
        <dbReference type="Google" id="ProtNLM"/>
    </source>
</evidence>
<dbReference type="SMART" id="SM00658">
    <property type="entry name" value="RPOL8c"/>
    <property type="match status" value="1"/>
</dbReference>
<accession>A0A7S4TA79</accession>
<dbReference type="SUPFAM" id="SSF50249">
    <property type="entry name" value="Nucleic acid-binding proteins"/>
    <property type="match status" value="1"/>
</dbReference>
<comment type="similarity">
    <text evidence="2">Belongs to the eukaryotic RPB8 RNA polymerase subunit family.</text>
</comment>
<dbReference type="PANTHER" id="PTHR10917">
    <property type="entry name" value="DNA-DIRECTED RNA POLYMERASES I, II, AND III SUBUNIT RPABC3"/>
    <property type="match status" value="1"/>
</dbReference>
<keyword evidence="3" id="KW-0539">Nucleus</keyword>
<organism evidence="4">
    <name type="scientific">Alexandrium monilatum</name>
    <dbReference type="NCBI Taxonomy" id="311494"/>
    <lineage>
        <taxon>Eukaryota</taxon>
        <taxon>Sar</taxon>
        <taxon>Alveolata</taxon>
        <taxon>Dinophyceae</taxon>
        <taxon>Gonyaulacales</taxon>
        <taxon>Pyrocystaceae</taxon>
        <taxon>Alexandrium</taxon>
    </lineage>
</organism>
<dbReference type="EMBL" id="HBNR01090448">
    <property type="protein sequence ID" value="CAE4669342.1"/>
    <property type="molecule type" value="Transcribed_RNA"/>
</dbReference>
<name>A0A7S4TA79_9DINO</name>
<dbReference type="Pfam" id="PF03870">
    <property type="entry name" value="RNA_pol_Rpb8"/>
    <property type="match status" value="1"/>
</dbReference>
<evidence type="ECO:0000256" key="3">
    <source>
        <dbReference type="ARBA" id="ARBA00023242"/>
    </source>
</evidence>
<evidence type="ECO:0000313" key="4">
    <source>
        <dbReference type="EMBL" id="CAE4669342.1"/>
    </source>
</evidence>